<protein>
    <submittedName>
        <fullName evidence="5">Succinate-semialdehyde dehydrogenase/glutarate-semialdehyde dehydrogenase</fullName>
        <ecNumber evidence="5">1.2.1.16</ecNumber>
        <ecNumber evidence="5">1.2.1.20</ecNumber>
        <ecNumber evidence="5">1.2.1.79</ecNumber>
    </submittedName>
</protein>
<feature type="domain" description="Aldehyde dehydrogenase" evidence="4">
    <location>
        <begin position="2"/>
        <end position="449"/>
    </location>
</feature>
<dbReference type="InterPro" id="IPR015590">
    <property type="entry name" value="Aldehyde_DH_dom"/>
</dbReference>
<accession>A0A7W4Z2P9</accession>
<keyword evidence="2" id="KW-0521">NADP</keyword>
<evidence type="ECO:0000256" key="2">
    <source>
        <dbReference type="ARBA" id="ARBA00022857"/>
    </source>
</evidence>
<dbReference type="SUPFAM" id="SSF53720">
    <property type="entry name" value="ALDH-like"/>
    <property type="match status" value="1"/>
</dbReference>
<dbReference type="RefSeq" id="WP_343057869.1">
    <property type="nucleotide sequence ID" value="NZ_JACHWR010000002.1"/>
</dbReference>
<proteinExistence type="inferred from homology"/>
<dbReference type="FunFam" id="3.40.605.10:FF:000012">
    <property type="entry name" value="NAD-dependent succinate-semialdehyde dehydrogenase"/>
    <property type="match status" value="1"/>
</dbReference>
<comment type="caution">
    <text evidence="5">The sequence shown here is derived from an EMBL/GenBank/DDBJ whole genome shotgun (WGS) entry which is preliminary data.</text>
</comment>
<dbReference type="InterPro" id="IPR016163">
    <property type="entry name" value="Ald_DH_C"/>
</dbReference>
<sequence>MYRVINPATGAVEQEFPTMTDQAAHDAVERADAAHQRWREAPLAERAARLRRAAELFEERADELALLVMREMGKRPAEGKGELALTANIFRYYADNGESMLADESIEVEGGRAIIEKRSIGALIGIMPWNYPYYQVARFAAPNLLLGNTILLKHAPNCPTSSAAIEKLLHDAGVPTGAYINIYASNEQIAWMLADPRIHGVSLTGSERAGAAVAAAAGQNLKKVVLELGGSDPFIVLDTADVQETAALAVAARMGNAGQACNAPKRMIVLSDIYDDFVAAVTAEAARLTPGDPEEESTTLAPLSSAEAADNLSAQIAKAVEQGAVVRTGGRRLDRPGSFIEATVLTDVRPGTDAYSEELFGPVAVVYRAENEDEAVRLANDNPYGLGAAVFSTDVERAREIGRRLEVGMVYINAPEGSQADLPFGGIKRSGMGRELGSLGIEEFMNKRIVRL</sequence>
<dbReference type="PANTHER" id="PTHR43217">
    <property type="entry name" value="SUCCINATE SEMIALDEHYDE DEHYDROGENASE [NAD(P)+] SAD"/>
    <property type="match status" value="1"/>
</dbReference>
<gene>
    <name evidence="5" type="ORF">FHU40_002914</name>
</gene>
<evidence type="ECO:0000313" key="6">
    <source>
        <dbReference type="Proteomes" id="UP000589626"/>
    </source>
</evidence>
<dbReference type="PANTHER" id="PTHR43217:SF2">
    <property type="entry name" value="SUCCINATE-SEMIALDEHYDE DEHYDROGENASE [NADP(+)]"/>
    <property type="match status" value="1"/>
</dbReference>
<dbReference type="InterPro" id="IPR016161">
    <property type="entry name" value="Ald_DH/histidinol_DH"/>
</dbReference>
<keyword evidence="3 5" id="KW-0560">Oxidoreductase</keyword>
<dbReference type="EC" id="1.2.1.20" evidence="5"/>
<evidence type="ECO:0000256" key="1">
    <source>
        <dbReference type="ARBA" id="ARBA00009986"/>
    </source>
</evidence>
<dbReference type="InterPro" id="IPR016162">
    <property type="entry name" value="Ald_DH_N"/>
</dbReference>
<keyword evidence="6" id="KW-1185">Reference proteome</keyword>
<dbReference type="EC" id="1.2.1.79" evidence="5"/>
<dbReference type="Pfam" id="PF00171">
    <property type="entry name" value="Aldedh"/>
    <property type="match status" value="1"/>
</dbReference>
<dbReference type="EMBL" id="JACHWR010000002">
    <property type="protein sequence ID" value="MBB3043096.1"/>
    <property type="molecule type" value="Genomic_DNA"/>
</dbReference>
<evidence type="ECO:0000313" key="5">
    <source>
        <dbReference type="EMBL" id="MBB3043096.1"/>
    </source>
</evidence>
<comment type="similarity">
    <text evidence="1">Belongs to the aldehyde dehydrogenase family.</text>
</comment>
<dbReference type="GO" id="GO:0036243">
    <property type="term" value="F:succinate-semialdehyde dehydrogenase (NADP+) activity"/>
    <property type="evidence" value="ECO:0007669"/>
    <property type="project" value="UniProtKB-EC"/>
</dbReference>
<name>A0A7W4Z2P9_9ACTN</name>
<dbReference type="AlphaFoldDB" id="A0A7W4Z2P9"/>
<dbReference type="Gene3D" id="3.40.309.10">
    <property type="entry name" value="Aldehyde Dehydrogenase, Chain A, domain 2"/>
    <property type="match status" value="1"/>
</dbReference>
<dbReference type="InterPro" id="IPR047110">
    <property type="entry name" value="GABD/Sad-like"/>
</dbReference>
<dbReference type="Gene3D" id="3.40.605.10">
    <property type="entry name" value="Aldehyde Dehydrogenase, Chain A, domain 1"/>
    <property type="match status" value="1"/>
</dbReference>
<reference evidence="5 6" key="1">
    <citation type="submission" date="2020-08" db="EMBL/GenBank/DDBJ databases">
        <title>Sequencing the genomes of 1000 actinobacteria strains.</title>
        <authorList>
            <person name="Klenk H.-P."/>
        </authorList>
    </citation>
    <scope>NUCLEOTIDE SEQUENCE [LARGE SCALE GENOMIC DNA]</scope>
    <source>
        <strain evidence="5 6">DSM 105498</strain>
    </source>
</reference>
<dbReference type="FunFam" id="3.40.309.10:FF:000009">
    <property type="entry name" value="Aldehyde dehydrogenase A"/>
    <property type="match status" value="1"/>
</dbReference>
<organism evidence="5 6">
    <name type="scientific">Nocardioides soli</name>
    <dbReference type="NCBI Taxonomy" id="1036020"/>
    <lineage>
        <taxon>Bacteria</taxon>
        <taxon>Bacillati</taxon>
        <taxon>Actinomycetota</taxon>
        <taxon>Actinomycetes</taxon>
        <taxon>Propionibacteriales</taxon>
        <taxon>Nocardioidaceae</taxon>
        <taxon>Nocardioides</taxon>
    </lineage>
</organism>
<dbReference type="GO" id="GO:0102810">
    <property type="term" value="F:glutarate-semialdehyde dehydrogenase (NADP+) activity"/>
    <property type="evidence" value="ECO:0007669"/>
    <property type="project" value="UniProtKB-EC"/>
</dbReference>
<evidence type="ECO:0000259" key="4">
    <source>
        <dbReference type="Pfam" id="PF00171"/>
    </source>
</evidence>
<dbReference type="InterPro" id="IPR044148">
    <property type="entry name" value="ALDH_GabD1-like"/>
</dbReference>
<dbReference type="CDD" id="cd07100">
    <property type="entry name" value="ALDH_SSADH1_GabD1"/>
    <property type="match status" value="1"/>
</dbReference>
<dbReference type="EC" id="1.2.1.16" evidence="5"/>
<dbReference type="Proteomes" id="UP000589626">
    <property type="component" value="Unassembled WGS sequence"/>
</dbReference>
<evidence type="ECO:0000256" key="3">
    <source>
        <dbReference type="ARBA" id="ARBA00023002"/>
    </source>
</evidence>
<dbReference type="GO" id="GO:0004030">
    <property type="term" value="F:aldehyde dehydrogenase [NAD(P)+] activity"/>
    <property type="evidence" value="ECO:0007669"/>
    <property type="project" value="InterPro"/>
</dbReference>
<dbReference type="GO" id="GO:0004777">
    <property type="term" value="F:succinate-semialdehyde dehydrogenase (NAD+) activity"/>
    <property type="evidence" value="ECO:0007669"/>
    <property type="project" value="TreeGrafter"/>
</dbReference>